<dbReference type="PANTHER" id="PTHR42831">
    <property type="entry name" value="FE-S PROTEIN MATURATION AUXILIARY FACTOR YITW"/>
    <property type="match status" value="1"/>
</dbReference>
<evidence type="ECO:0000259" key="1">
    <source>
        <dbReference type="Pfam" id="PF01883"/>
    </source>
</evidence>
<dbReference type="InterPro" id="IPR056572">
    <property type="entry name" value="Zn_ribbon_PaaD"/>
</dbReference>
<dbReference type="RefSeq" id="WP_126692597.1">
    <property type="nucleotide sequence ID" value="NZ_RXOF01000003.1"/>
</dbReference>
<proteinExistence type="predicted"/>
<dbReference type="Proteomes" id="UP000282184">
    <property type="component" value="Unassembled WGS sequence"/>
</dbReference>
<accession>A0A431U5R5</accession>
<dbReference type="InterPro" id="IPR011883">
    <property type="entry name" value="PaaD-like"/>
</dbReference>
<evidence type="ECO:0000259" key="2">
    <source>
        <dbReference type="Pfam" id="PF23451"/>
    </source>
</evidence>
<reference evidence="3 4" key="1">
    <citation type="submission" date="2018-12" db="EMBL/GenBank/DDBJ databases">
        <title>Hymenobacter gummosus sp. nov., isolated from a spring.</title>
        <authorList>
            <person name="Nie L."/>
        </authorList>
    </citation>
    <scope>NUCLEOTIDE SEQUENCE [LARGE SCALE GENOMIC DNA]</scope>
    <source>
        <strain evidence="3 4">KCTC 52166</strain>
    </source>
</reference>
<dbReference type="OrthoDB" id="3684942at2"/>
<dbReference type="InterPro" id="IPR002744">
    <property type="entry name" value="MIP18-like"/>
</dbReference>
<evidence type="ECO:0000313" key="4">
    <source>
        <dbReference type="Proteomes" id="UP000282184"/>
    </source>
</evidence>
<gene>
    <name evidence="3" type="primary">paaJ</name>
    <name evidence="3" type="ORF">EJV47_07875</name>
</gene>
<dbReference type="SUPFAM" id="SSF117916">
    <property type="entry name" value="Fe-S cluster assembly (FSCA) domain-like"/>
    <property type="match status" value="1"/>
</dbReference>
<dbReference type="NCBIfam" id="TIGR02159">
    <property type="entry name" value="PA_CoA_Oxy4"/>
    <property type="match status" value="1"/>
</dbReference>
<dbReference type="AlphaFoldDB" id="A0A431U5R5"/>
<feature type="domain" description="MIP18 family-like" evidence="1">
    <location>
        <begin position="12"/>
        <end position="70"/>
    </location>
</feature>
<dbReference type="InterPro" id="IPR034904">
    <property type="entry name" value="FSCA_dom_sf"/>
</dbReference>
<comment type="caution">
    <text evidence="3">The sequence shown here is derived from an EMBL/GenBank/DDBJ whole genome shotgun (WGS) entry which is preliminary data.</text>
</comment>
<feature type="domain" description="PaaD zinc beta ribbon" evidence="2">
    <location>
        <begin position="121"/>
        <end position="167"/>
    </location>
</feature>
<evidence type="ECO:0000313" key="3">
    <source>
        <dbReference type="EMBL" id="RTQ51705.1"/>
    </source>
</evidence>
<name>A0A431U5R5_9BACT</name>
<dbReference type="Pfam" id="PF23451">
    <property type="entry name" value="Zn_ribbon_PaaD"/>
    <property type="match status" value="1"/>
</dbReference>
<protein>
    <submittedName>
        <fullName evidence="3">Phenylacetate-CoA oxygenase subunit PaaJ</fullName>
    </submittedName>
</protein>
<dbReference type="InterPro" id="IPR052339">
    <property type="entry name" value="Fe-S_Maturation_MIP18"/>
</dbReference>
<dbReference type="PANTHER" id="PTHR42831:SF3">
    <property type="entry name" value="1,2-PHENYLACETYL-COA EPOXIDASE, SUBUNIT D-RELATED"/>
    <property type="match status" value="1"/>
</dbReference>
<sequence>MTPTPPPTIPTEDRIWQLLEEVADPEVPVLSILDLGIVRGVRVADGEVHVTITPTYSGCPAMGVIATEIRLRLLAEGITRLHIHNQLSPAWTTAWMTAAGKQKLEAYGIAPPKDVTGHVLNLFGQDEAIRCPHCQSANTRLVSQFGSTACKALYQCDDCLEPFDYFKCH</sequence>
<keyword evidence="4" id="KW-1185">Reference proteome</keyword>
<dbReference type="EMBL" id="RXOF01000003">
    <property type="protein sequence ID" value="RTQ51705.1"/>
    <property type="molecule type" value="Genomic_DNA"/>
</dbReference>
<organism evidence="3 4">
    <name type="scientific">Hymenobacter gummosus</name>
    <dbReference type="NCBI Taxonomy" id="1776032"/>
    <lineage>
        <taxon>Bacteria</taxon>
        <taxon>Pseudomonadati</taxon>
        <taxon>Bacteroidota</taxon>
        <taxon>Cytophagia</taxon>
        <taxon>Cytophagales</taxon>
        <taxon>Hymenobacteraceae</taxon>
        <taxon>Hymenobacter</taxon>
    </lineage>
</organism>
<dbReference type="Gene3D" id="3.30.300.130">
    <property type="entry name" value="Fe-S cluster assembly (FSCA)"/>
    <property type="match status" value="1"/>
</dbReference>
<dbReference type="Pfam" id="PF01883">
    <property type="entry name" value="FeS_assembly_P"/>
    <property type="match status" value="1"/>
</dbReference>